<dbReference type="InterPro" id="IPR029052">
    <property type="entry name" value="Metallo-depent_PP-like"/>
</dbReference>
<proteinExistence type="predicted"/>
<organism evidence="1 2">
    <name type="scientific">Marinobacter confluentis</name>
    <dbReference type="NCBI Taxonomy" id="1697557"/>
    <lineage>
        <taxon>Bacteria</taxon>
        <taxon>Pseudomonadati</taxon>
        <taxon>Pseudomonadota</taxon>
        <taxon>Gammaproteobacteria</taxon>
        <taxon>Pseudomonadales</taxon>
        <taxon>Marinobacteraceae</taxon>
        <taxon>Marinobacter</taxon>
    </lineage>
</organism>
<dbReference type="OrthoDB" id="6953533at2"/>
<accession>A0A4Z1C7J3</accession>
<evidence type="ECO:0000313" key="1">
    <source>
        <dbReference type="EMBL" id="TGN39375.1"/>
    </source>
</evidence>
<dbReference type="SUPFAM" id="SSF56300">
    <property type="entry name" value="Metallo-dependent phosphatases"/>
    <property type="match status" value="1"/>
</dbReference>
<evidence type="ECO:0008006" key="3">
    <source>
        <dbReference type="Google" id="ProtNLM"/>
    </source>
</evidence>
<comment type="caution">
    <text evidence="1">The sequence shown here is derived from an EMBL/GenBank/DDBJ whole genome shotgun (WGS) entry which is preliminary data.</text>
</comment>
<dbReference type="RefSeq" id="WP_135803684.1">
    <property type="nucleotide sequence ID" value="NZ_SRPF01000003.1"/>
</dbReference>
<gene>
    <name evidence="1" type="ORF">E5Q11_12125</name>
</gene>
<reference evidence="1 2" key="1">
    <citation type="submission" date="2019-04" db="EMBL/GenBank/DDBJ databases">
        <authorList>
            <person name="Park S."/>
            <person name="Yoon J.-H."/>
        </authorList>
    </citation>
    <scope>NUCLEOTIDE SEQUENCE [LARGE SCALE GENOMIC DNA]</scope>
    <source>
        <strain evidence="1 2">HJM-18</strain>
    </source>
</reference>
<dbReference type="AlphaFoldDB" id="A0A4Z1C7J3"/>
<dbReference type="EMBL" id="SRPF01000003">
    <property type="protein sequence ID" value="TGN39375.1"/>
    <property type="molecule type" value="Genomic_DNA"/>
</dbReference>
<evidence type="ECO:0000313" key="2">
    <source>
        <dbReference type="Proteomes" id="UP000298325"/>
    </source>
</evidence>
<keyword evidence="2" id="KW-1185">Reference proteome</keyword>
<name>A0A4Z1C7J3_9GAMM</name>
<dbReference type="Gene3D" id="3.60.21.10">
    <property type="match status" value="1"/>
</dbReference>
<dbReference type="Proteomes" id="UP000298325">
    <property type="component" value="Unassembled WGS sequence"/>
</dbReference>
<protein>
    <recommendedName>
        <fullName evidence="3">Metallophosphoesterase</fullName>
    </recommendedName>
</protein>
<sequence>MTEGRNCPLAYRYRPEDLCAEPERVDADVLYVIGGLYGNPYSLDEIERMAAEEERNGRSVALVFNGDFNWFNASDSLFRSMNERVLKHTASLGNVDYELANPNDGAGCGCAYPDFVDQGVVERSNAIMERLQGIAVGHPDIQERLNALPRFRCLMFGGLKVLVLHGDPESLAGWGLAYEAFEGGNETAVRDWFGHCGADVIACTHTCLPVLWSGQVAGRLRLVANNGSAGMGNLVGDARGLITRIAAGEESGLSVASFKSGNVSVSLQPVAFDNQAWLADFDRLWPPGSAAAESYRRRLVTGTSVQATDVVFPRQS</sequence>